<organism evidence="1 2">
    <name type="scientific">Photobacterium swingsii</name>
    <dbReference type="NCBI Taxonomy" id="680026"/>
    <lineage>
        <taxon>Bacteria</taxon>
        <taxon>Pseudomonadati</taxon>
        <taxon>Pseudomonadota</taxon>
        <taxon>Gammaproteobacteria</taxon>
        <taxon>Vibrionales</taxon>
        <taxon>Vibrionaceae</taxon>
        <taxon>Photobacterium</taxon>
    </lineage>
</organism>
<protein>
    <submittedName>
        <fullName evidence="1">Uncharacterized protein</fullName>
    </submittedName>
</protein>
<proteinExistence type="predicted"/>
<evidence type="ECO:0000313" key="1">
    <source>
        <dbReference type="EMBL" id="PSW25494.1"/>
    </source>
</evidence>
<dbReference type="Proteomes" id="UP000240481">
    <property type="component" value="Unassembled WGS sequence"/>
</dbReference>
<keyword evidence="2" id="KW-1185">Reference proteome</keyword>
<dbReference type="EMBL" id="PYLZ01000003">
    <property type="protein sequence ID" value="PSW25494.1"/>
    <property type="molecule type" value="Genomic_DNA"/>
</dbReference>
<name>A0A0J8VF00_9GAMM</name>
<gene>
    <name evidence="1" type="ORF">C9I94_07580</name>
</gene>
<dbReference type="OrthoDB" id="5824496at2"/>
<dbReference type="STRING" id="680026.AB733_03665"/>
<accession>A0A0J8VF00</accession>
<dbReference type="AlphaFoldDB" id="A0A0J8VF00"/>
<sequence>MHNKERLEDIELRIAMAYEEGNYYEATLLEKKLTEYRGKTNLYDSNEPYSIEGRAFFDE</sequence>
<dbReference type="RefSeq" id="WP_048897530.1">
    <property type="nucleotide sequence ID" value="NZ_AP024853.1"/>
</dbReference>
<evidence type="ECO:0000313" key="2">
    <source>
        <dbReference type="Proteomes" id="UP000240481"/>
    </source>
</evidence>
<reference evidence="1 2" key="1">
    <citation type="submission" date="2018-01" db="EMBL/GenBank/DDBJ databases">
        <title>Whole genome sequencing of Histamine producing bacteria.</title>
        <authorList>
            <person name="Butler K."/>
        </authorList>
    </citation>
    <scope>NUCLEOTIDE SEQUENCE [LARGE SCALE GENOMIC DNA]</scope>
    <source>
        <strain evidence="1 2">DSM 24669</strain>
    </source>
</reference>
<comment type="caution">
    <text evidence="1">The sequence shown here is derived from an EMBL/GenBank/DDBJ whole genome shotgun (WGS) entry which is preliminary data.</text>
</comment>